<keyword evidence="5" id="KW-0175">Coiled coil</keyword>
<keyword evidence="3" id="KW-0460">Magnesium</keyword>
<dbReference type="PRINTS" id="PR00326">
    <property type="entry name" value="GTP1OBG"/>
</dbReference>
<dbReference type="NCBIfam" id="TIGR00231">
    <property type="entry name" value="small_GTP"/>
    <property type="match status" value="1"/>
</dbReference>
<accession>A0ABD1FSK2</accession>
<dbReference type="InterPro" id="IPR030394">
    <property type="entry name" value="G_HFLX_dom"/>
</dbReference>
<dbReference type="CDD" id="cd01878">
    <property type="entry name" value="HflX"/>
    <property type="match status" value="1"/>
</dbReference>
<evidence type="ECO:0000256" key="4">
    <source>
        <dbReference type="ARBA" id="ARBA00023134"/>
    </source>
</evidence>
<dbReference type="EMBL" id="JBEAFC010000012">
    <property type="protein sequence ID" value="KAL1534822.1"/>
    <property type="molecule type" value="Genomic_DNA"/>
</dbReference>
<feature type="domain" description="Hflx-type G" evidence="6">
    <location>
        <begin position="327"/>
        <end position="493"/>
    </location>
</feature>
<dbReference type="FunFam" id="3.40.50.11060:FF:000006">
    <property type="entry name" value="Predicted protein"/>
    <property type="match status" value="1"/>
</dbReference>
<evidence type="ECO:0000313" key="8">
    <source>
        <dbReference type="Proteomes" id="UP001567538"/>
    </source>
</evidence>
<dbReference type="Pfam" id="PF16360">
    <property type="entry name" value="GTP-bdg_M"/>
    <property type="match status" value="1"/>
</dbReference>
<dbReference type="Pfam" id="PF19275">
    <property type="entry name" value="HflX_C"/>
    <property type="match status" value="1"/>
</dbReference>
<dbReference type="Pfam" id="PF01926">
    <property type="entry name" value="MMR_HSR1"/>
    <property type="match status" value="1"/>
</dbReference>
<dbReference type="InterPro" id="IPR005225">
    <property type="entry name" value="Small_GTP-bd"/>
</dbReference>
<reference evidence="7 8" key="1">
    <citation type="submission" date="2024-06" db="EMBL/GenBank/DDBJ databases">
        <title>A chromosome level genome sequence of Diviner's sage (Salvia divinorum).</title>
        <authorList>
            <person name="Ford S.A."/>
            <person name="Ro D.-K."/>
            <person name="Ness R.W."/>
            <person name="Phillips M.A."/>
        </authorList>
    </citation>
    <scope>NUCLEOTIDE SEQUENCE [LARGE SCALE GENOMIC DNA]</scope>
    <source>
        <strain evidence="7">SAF-2024a</strain>
        <tissue evidence="7">Leaf</tissue>
    </source>
</reference>
<dbReference type="PANTHER" id="PTHR10229:SF0">
    <property type="entry name" value="GTP-BINDING PROTEIN 6-RELATED"/>
    <property type="match status" value="1"/>
</dbReference>
<feature type="coiled-coil region" evidence="5">
    <location>
        <begin position="293"/>
        <end position="320"/>
    </location>
</feature>
<dbReference type="InterPro" id="IPR042108">
    <property type="entry name" value="GTPase_HflX_N_sf"/>
</dbReference>
<protein>
    <submittedName>
        <fullName evidence="7">GTPase HflX-like</fullName>
    </submittedName>
</protein>
<name>A0ABD1FSK2_SALDI</name>
<sequence>MSLCFCSILKPSFLNRELDSVSRHRLAPNPNTKPYQFCSLRIEDNDFCTIKAVHSDEVGVLYPDDTVSDRTTPVEDQVDGEPEGIVGIAMEESHEAPFRTRLKKMEGKKANVEDSDKENRFKLRNGREVFEENAYLVGVARKGDHDISFGIEDSLSELAQLADTAGLFVAGSTYQNLVTPNPRTYIGSGKVAEIKSAIHAYDIETVIFDDELSPGQLRNLEKTFGGDVRVCDRTALILDIFNQRAATREAALQVSLAQMEYQLPRLTKMWSHLERQAGGQVKGMGEKQIEVDKRILRDQIGALKKEIESVRKHRKQYRNRRFAIPVPVVSLVGYTNAGKSTLLNRLTGADVLAEDKLFATLDPTTRRVQTKNGKEFLLTDTVGFIQKLPTTLIAAFRATLEEISESSLLVHVVDISHPLAELQIDAVDKVLEELDTSSIPKLIVWNKVDNAKDPDKIRSEAKKKPDILCLSALTGEGLDDFCNAVQEKLKDTMVWVEALIPFDKGELLSTIHHVGMVENIEYVDNGALVRAHVPLRFARLLTPMRQTCVS</sequence>
<evidence type="ECO:0000256" key="2">
    <source>
        <dbReference type="ARBA" id="ARBA00022741"/>
    </source>
</evidence>
<dbReference type="Gene3D" id="6.10.250.2860">
    <property type="match status" value="1"/>
</dbReference>
<dbReference type="FunFam" id="3.40.50.300:FF:000173">
    <property type="entry name" value="GTPase HflX"/>
    <property type="match status" value="1"/>
</dbReference>
<dbReference type="Proteomes" id="UP001567538">
    <property type="component" value="Unassembled WGS sequence"/>
</dbReference>
<gene>
    <name evidence="7" type="ORF">AAHA92_30953</name>
</gene>
<dbReference type="Pfam" id="PF13167">
    <property type="entry name" value="GTP-bdg_N"/>
    <property type="match status" value="1"/>
</dbReference>
<dbReference type="InterPro" id="IPR045498">
    <property type="entry name" value="HflX_C"/>
</dbReference>
<evidence type="ECO:0000256" key="5">
    <source>
        <dbReference type="SAM" id="Coils"/>
    </source>
</evidence>
<evidence type="ECO:0000313" key="7">
    <source>
        <dbReference type="EMBL" id="KAL1534822.1"/>
    </source>
</evidence>
<dbReference type="Gene3D" id="3.40.50.300">
    <property type="entry name" value="P-loop containing nucleotide triphosphate hydrolases"/>
    <property type="match status" value="1"/>
</dbReference>
<keyword evidence="8" id="KW-1185">Reference proteome</keyword>
<keyword evidence="4" id="KW-0342">GTP-binding</keyword>
<evidence type="ECO:0000256" key="1">
    <source>
        <dbReference type="ARBA" id="ARBA00022723"/>
    </source>
</evidence>
<dbReference type="NCBIfam" id="TIGR03156">
    <property type="entry name" value="GTP_HflX"/>
    <property type="match status" value="1"/>
</dbReference>
<dbReference type="GO" id="GO:0046872">
    <property type="term" value="F:metal ion binding"/>
    <property type="evidence" value="ECO:0007669"/>
    <property type="project" value="UniProtKB-KW"/>
</dbReference>
<keyword evidence="2" id="KW-0547">Nucleotide-binding</keyword>
<evidence type="ECO:0000256" key="3">
    <source>
        <dbReference type="ARBA" id="ARBA00022842"/>
    </source>
</evidence>
<dbReference type="GO" id="GO:0005525">
    <property type="term" value="F:GTP binding"/>
    <property type="evidence" value="ECO:0007669"/>
    <property type="project" value="UniProtKB-KW"/>
</dbReference>
<dbReference type="InterPro" id="IPR025121">
    <property type="entry name" value="GTPase_HflX_N"/>
</dbReference>
<comment type="caution">
    <text evidence="7">The sequence shown here is derived from an EMBL/GenBank/DDBJ whole genome shotgun (WGS) entry which is preliminary data.</text>
</comment>
<evidence type="ECO:0000259" key="6">
    <source>
        <dbReference type="PROSITE" id="PS51705"/>
    </source>
</evidence>
<organism evidence="7 8">
    <name type="scientific">Salvia divinorum</name>
    <name type="common">Maria pastora</name>
    <name type="synonym">Diviner's sage</name>
    <dbReference type="NCBI Taxonomy" id="28513"/>
    <lineage>
        <taxon>Eukaryota</taxon>
        <taxon>Viridiplantae</taxon>
        <taxon>Streptophyta</taxon>
        <taxon>Embryophyta</taxon>
        <taxon>Tracheophyta</taxon>
        <taxon>Spermatophyta</taxon>
        <taxon>Magnoliopsida</taxon>
        <taxon>eudicotyledons</taxon>
        <taxon>Gunneridae</taxon>
        <taxon>Pentapetalae</taxon>
        <taxon>asterids</taxon>
        <taxon>lamiids</taxon>
        <taxon>Lamiales</taxon>
        <taxon>Lamiaceae</taxon>
        <taxon>Nepetoideae</taxon>
        <taxon>Mentheae</taxon>
        <taxon>Salviinae</taxon>
        <taxon>Salvia</taxon>
        <taxon>Salvia subgen. Calosphace</taxon>
    </lineage>
</organism>
<proteinExistence type="inferred from homology"/>
<dbReference type="InterPro" id="IPR027417">
    <property type="entry name" value="P-loop_NTPase"/>
</dbReference>
<dbReference type="InterPro" id="IPR032305">
    <property type="entry name" value="GTP-bd_M"/>
</dbReference>
<dbReference type="SUPFAM" id="SSF52540">
    <property type="entry name" value="P-loop containing nucleoside triphosphate hydrolases"/>
    <property type="match status" value="1"/>
</dbReference>
<dbReference type="PANTHER" id="PTHR10229">
    <property type="entry name" value="GTP-BINDING PROTEIN HFLX"/>
    <property type="match status" value="1"/>
</dbReference>
<keyword evidence="1" id="KW-0479">Metal-binding</keyword>
<dbReference type="InterPro" id="IPR006073">
    <property type="entry name" value="GTP-bd"/>
</dbReference>
<dbReference type="AlphaFoldDB" id="A0ABD1FSK2"/>
<dbReference type="InterPro" id="IPR016496">
    <property type="entry name" value="GTPase_HflX"/>
</dbReference>
<dbReference type="Gene3D" id="3.40.50.11060">
    <property type="entry name" value="GTPase HflX, N-terminal domain"/>
    <property type="match status" value="1"/>
</dbReference>
<dbReference type="PROSITE" id="PS51705">
    <property type="entry name" value="G_HFLX"/>
    <property type="match status" value="1"/>
</dbReference>
<dbReference type="HAMAP" id="MF_00900">
    <property type="entry name" value="GTPase_HflX"/>
    <property type="match status" value="1"/>
</dbReference>